<comment type="caution">
    <text evidence="1">The sequence shown here is derived from an EMBL/GenBank/DDBJ whole genome shotgun (WGS) entry which is preliminary data.</text>
</comment>
<accession>A0ACB9Z042</accession>
<evidence type="ECO:0000313" key="1">
    <source>
        <dbReference type="EMBL" id="KAI4865089.1"/>
    </source>
</evidence>
<sequence>MTIIMAKTSLVSMLPILVAALGYAGTVSAATAAPVNTSSGIVEGRVASDTAGVSEYLGIPYAQPPVGNLRWAPPERFSGSSTINATSFGNTCPASPSITSASQIKSTPDLQITSQGVEVMMSLLSQENVTYSEDCLTLNVWAKPVEGEKKAVLFWIYGGSYTSGTTDNKGYNGKHLADLEDVVVVSANYRVGVFGFPGNPDTRTNLGLLDQRLAVEWVRDNIAAFGGDPDRITLFGQSAGGSSVDYFSYAWTEDPIVAGFIAESGTVFTPGTPASADAAAEIWYNLTAALGCGDADSDASAVTGCMRSLDWQTVQNGIADGTGLGAVSGGFGPSADDVVVFSDYAARTVQGNVTKRPLLIGENDYEVGLFKVLFGLQNVTYPEAIWQFLQTSIYTCPLSERAVSSVYNGAPTWRYRYFGNFPDLQLSTVPDSGAWHGAETAVVFGTDLDIQDVVGRTGAQEQIATYVRGIWAAFAKDPTNGLTNYGLPTYHPLKSTLLRLAYDNATGPNAAFPVQYDIGCVIDEPLADALVAVGLA</sequence>
<keyword evidence="2" id="KW-1185">Reference proteome</keyword>
<dbReference type="EMBL" id="MU393477">
    <property type="protein sequence ID" value="KAI4865089.1"/>
    <property type="molecule type" value="Genomic_DNA"/>
</dbReference>
<evidence type="ECO:0000313" key="2">
    <source>
        <dbReference type="Proteomes" id="UP001497700"/>
    </source>
</evidence>
<gene>
    <name evidence="1" type="ORF">F4820DRAFT_311230</name>
</gene>
<name>A0ACB9Z042_9PEZI</name>
<proteinExistence type="predicted"/>
<protein>
    <submittedName>
        <fullName evidence="1">Carboxylesterase</fullName>
    </submittedName>
</protein>
<dbReference type="Proteomes" id="UP001497700">
    <property type="component" value="Unassembled WGS sequence"/>
</dbReference>
<reference evidence="1 2" key="1">
    <citation type="journal article" date="2022" name="New Phytol.">
        <title>Ecological generalism drives hyperdiversity of secondary metabolite gene clusters in xylarialean endophytes.</title>
        <authorList>
            <person name="Franco M.E.E."/>
            <person name="Wisecaver J.H."/>
            <person name="Arnold A.E."/>
            <person name="Ju Y.M."/>
            <person name="Slot J.C."/>
            <person name="Ahrendt S."/>
            <person name="Moore L.P."/>
            <person name="Eastman K.E."/>
            <person name="Scott K."/>
            <person name="Konkel Z."/>
            <person name="Mondo S.J."/>
            <person name="Kuo A."/>
            <person name="Hayes R.D."/>
            <person name="Haridas S."/>
            <person name="Andreopoulos B."/>
            <person name="Riley R."/>
            <person name="LaButti K."/>
            <person name="Pangilinan J."/>
            <person name="Lipzen A."/>
            <person name="Amirebrahimi M."/>
            <person name="Yan J."/>
            <person name="Adam C."/>
            <person name="Keymanesh K."/>
            <person name="Ng V."/>
            <person name="Louie K."/>
            <person name="Northen T."/>
            <person name="Drula E."/>
            <person name="Henrissat B."/>
            <person name="Hsieh H.M."/>
            <person name="Youens-Clark K."/>
            <person name="Lutzoni F."/>
            <person name="Miadlikowska J."/>
            <person name="Eastwood D.C."/>
            <person name="Hamelin R.C."/>
            <person name="Grigoriev I.V."/>
            <person name="U'Ren J.M."/>
        </authorList>
    </citation>
    <scope>NUCLEOTIDE SEQUENCE [LARGE SCALE GENOMIC DNA]</scope>
    <source>
        <strain evidence="1 2">CBS 119005</strain>
    </source>
</reference>
<organism evidence="1 2">
    <name type="scientific">Hypoxylon rubiginosum</name>
    <dbReference type="NCBI Taxonomy" id="110542"/>
    <lineage>
        <taxon>Eukaryota</taxon>
        <taxon>Fungi</taxon>
        <taxon>Dikarya</taxon>
        <taxon>Ascomycota</taxon>
        <taxon>Pezizomycotina</taxon>
        <taxon>Sordariomycetes</taxon>
        <taxon>Xylariomycetidae</taxon>
        <taxon>Xylariales</taxon>
        <taxon>Hypoxylaceae</taxon>
        <taxon>Hypoxylon</taxon>
    </lineage>
</organism>